<dbReference type="SMART" id="SM00875">
    <property type="entry name" value="BACK"/>
    <property type="match status" value="1"/>
</dbReference>
<evidence type="ECO:0000256" key="2">
    <source>
        <dbReference type="ARBA" id="ARBA00013699"/>
    </source>
</evidence>
<dbReference type="Gene3D" id="3.30.710.10">
    <property type="entry name" value="Potassium Channel Kv1.1, Chain A"/>
    <property type="match status" value="1"/>
</dbReference>
<dbReference type="Pfam" id="PF24681">
    <property type="entry name" value="Kelch_KLHDC2_KLHL20_DRC7"/>
    <property type="match status" value="1"/>
</dbReference>
<dbReference type="AlphaFoldDB" id="A0A3S3Q6C7"/>
<evidence type="ECO:0000313" key="9">
    <source>
        <dbReference type="EMBL" id="RWS04234.1"/>
    </source>
</evidence>
<dbReference type="GO" id="GO:0016567">
    <property type="term" value="P:protein ubiquitination"/>
    <property type="evidence" value="ECO:0007669"/>
    <property type="project" value="UniProtKB-UniPathway"/>
</dbReference>
<keyword evidence="3" id="KW-0880">Kelch repeat</keyword>
<accession>A0A3S3Q6C7</accession>
<dbReference type="EMBL" id="NCKU01005715">
    <property type="protein sequence ID" value="RWS04234.1"/>
    <property type="molecule type" value="Genomic_DNA"/>
</dbReference>
<sequence>MPLPLVFKANKYVHADPDLCLIANDGEKQHLVHKVVLMSIVPYFETIFEYSRFPKIVVEHKGKKLTVDLLILRNISRDILSGIIAFAYSGKITITSSNVEELMMASDMYNITELLQKCIAFCESLIDPTNCVGIYIFSDRINCNQLMITSKNYILNNFQELCERSQEFFDLTSKHFMQNLLEDNMLHVSDELVVWRSLVKWVRHRERDRLNDFHLLCQSVRFGVISQRDLQTDVLLHPYVQQCEKTKSLVSELISITKMLESSEKIDSNIVQNPVYMKYLTPRYPKDIILVFGGRTLELEFVNPETMIEAYDCKIERWKTVNISDPQGPRDHNQVAVAENCVYIIGGHQGPFNVLNSCRKFDLRTKKWSEIAPMQERRAFLACVVMSKYIYAIGGYNGNWRVKSVERYDVYLNQWTPVKDMHERRSGTGAAILDGRIYVVGGFRDMCYLNSAEYYSPDHNEWTLITPMIKPRSSPCTVAYNNQIYVIGGLCANGLIACGERYDPQFETWIPLEDDMMEKKCSASAVVLGDKIYVIGGWNGVGGLRSVEIWSDETKKWVLGTKLQKRRTGCAACVIRDVPKIEDYVYQQREEMVAEAFLRRINNQSSKEKQNASIEEQNTEQIQNNQEANFHEAVGFINDNRQNFNQADDDWIDID</sequence>
<evidence type="ECO:0000259" key="8">
    <source>
        <dbReference type="PROSITE" id="PS50097"/>
    </source>
</evidence>
<feature type="domain" description="BTB" evidence="8">
    <location>
        <begin position="17"/>
        <end position="96"/>
    </location>
</feature>
<dbReference type="PROSITE" id="PS50097">
    <property type="entry name" value="BTB"/>
    <property type="match status" value="1"/>
</dbReference>
<dbReference type="Pfam" id="PF01344">
    <property type="entry name" value="Kelch_1"/>
    <property type="match status" value="1"/>
</dbReference>
<dbReference type="PANTHER" id="PTHR24412">
    <property type="entry name" value="KELCH PROTEIN"/>
    <property type="match status" value="1"/>
</dbReference>
<evidence type="ECO:0000256" key="6">
    <source>
        <dbReference type="ARBA" id="ARBA00023203"/>
    </source>
</evidence>
<evidence type="ECO:0000256" key="4">
    <source>
        <dbReference type="ARBA" id="ARBA00022737"/>
    </source>
</evidence>
<dbReference type="InterPro" id="IPR015915">
    <property type="entry name" value="Kelch-typ_b-propeller"/>
</dbReference>
<dbReference type="GO" id="GO:0003779">
    <property type="term" value="F:actin binding"/>
    <property type="evidence" value="ECO:0007669"/>
    <property type="project" value="UniProtKB-KW"/>
</dbReference>
<dbReference type="UniPathway" id="UPA00143"/>
<dbReference type="Gene3D" id="1.25.40.420">
    <property type="match status" value="1"/>
</dbReference>
<dbReference type="InterPro" id="IPR017096">
    <property type="entry name" value="BTB-kelch_protein"/>
</dbReference>
<name>A0A3S3Q6C7_9ACAR</name>
<reference evidence="9 10" key="1">
    <citation type="journal article" date="2018" name="Gigascience">
        <title>Genomes of trombidid mites reveal novel predicted allergens and laterally-transferred genes associated with secondary metabolism.</title>
        <authorList>
            <person name="Dong X."/>
            <person name="Chaisiri K."/>
            <person name="Xia D."/>
            <person name="Armstrong S.D."/>
            <person name="Fang Y."/>
            <person name="Donnelly M.J."/>
            <person name="Kadowaki T."/>
            <person name="McGarry J.W."/>
            <person name="Darby A.C."/>
            <person name="Makepeace B.L."/>
        </authorList>
    </citation>
    <scope>NUCLEOTIDE SEQUENCE [LARGE SCALE GENOMIC DNA]</scope>
    <source>
        <strain evidence="9">UoL-WK</strain>
    </source>
</reference>
<comment type="function">
    <text evidence="7">Probable substrate-specific adapter of an E3 ubiquitin-protein ligase complex which mediates the ubiquitination and subsequent proteasomal degradation of target proteins. May have a role in synapse differentiation and growth.</text>
</comment>
<protein>
    <recommendedName>
        <fullName evidence="2">Kelch-like protein diablo</fullName>
    </recommendedName>
</protein>
<evidence type="ECO:0000256" key="5">
    <source>
        <dbReference type="ARBA" id="ARBA00022786"/>
    </source>
</evidence>
<dbReference type="InterPro" id="IPR011333">
    <property type="entry name" value="SKP1/BTB/POZ_sf"/>
</dbReference>
<dbReference type="SMART" id="SM00225">
    <property type="entry name" value="BTB"/>
    <property type="match status" value="1"/>
</dbReference>
<dbReference type="Proteomes" id="UP000285301">
    <property type="component" value="Unassembled WGS sequence"/>
</dbReference>
<dbReference type="STRING" id="1965070.A0A3S3Q6C7"/>
<dbReference type="InterPro" id="IPR000210">
    <property type="entry name" value="BTB/POZ_dom"/>
</dbReference>
<dbReference type="InterPro" id="IPR006652">
    <property type="entry name" value="Kelch_1"/>
</dbReference>
<dbReference type="Pfam" id="PF00651">
    <property type="entry name" value="BTB"/>
    <property type="match status" value="1"/>
</dbReference>
<dbReference type="PANTHER" id="PTHR24412:SF172">
    <property type="entry name" value="KELCH-LIKE PROTEIN 10"/>
    <property type="match status" value="1"/>
</dbReference>
<comment type="pathway">
    <text evidence="1">Protein modification; protein ubiquitination.</text>
</comment>
<gene>
    <name evidence="9" type="ORF">B4U79_05535</name>
</gene>
<dbReference type="InterPro" id="IPR011705">
    <property type="entry name" value="BACK"/>
</dbReference>
<proteinExistence type="predicted"/>
<evidence type="ECO:0000256" key="7">
    <source>
        <dbReference type="ARBA" id="ARBA00043912"/>
    </source>
</evidence>
<keyword evidence="5" id="KW-0833">Ubl conjugation pathway</keyword>
<dbReference type="Gene3D" id="2.120.10.80">
    <property type="entry name" value="Kelch-type beta propeller"/>
    <property type="match status" value="2"/>
</dbReference>
<evidence type="ECO:0000313" key="10">
    <source>
        <dbReference type="Proteomes" id="UP000285301"/>
    </source>
</evidence>
<dbReference type="SUPFAM" id="SSF117281">
    <property type="entry name" value="Kelch motif"/>
    <property type="match status" value="1"/>
</dbReference>
<comment type="caution">
    <text evidence="9">The sequence shown here is derived from an EMBL/GenBank/DDBJ whole genome shotgun (WGS) entry which is preliminary data.</text>
</comment>
<dbReference type="SMART" id="SM00612">
    <property type="entry name" value="Kelch"/>
    <property type="match status" value="5"/>
</dbReference>
<evidence type="ECO:0000256" key="3">
    <source>
        <dbReference type="ARBA" id="ARBA00022441"/>
    </source>
</evidence>
<keyword evidence="6" id="KW-0009">Actin-binding</keyword>
<dbReference type="SUPFAM" id="SSF54695">
    <property type="entry name" value="POZ domain"/>
    <property type="match status" value="1"/>
</dbReference>
<evidence type="ECO:0000256" key="1">
    <source>
        <dbReference type="ARBA" id="ARBA00004906"/>
    </source>
</evidence>
<dbReference type="Pfam" id="PF07707">
    <property type="entry name" value="BACK"/>
    <property type="match status" value="1"/>
</dbReference>
<dbReference type="PIRSF" id="PIRSF037037">
    <property type="entry name" value="Kelch-like_protein_gigaxonin"/>
    <property type="match status" value="1"/>
</dbReference>
<keyword evidence="10" id="KW-1185">Reference proteome</keyword>
<keyword evidence="4" id="KW-0677">Repeat</keyword>
<dbReference type="OrthoDB" id="6411082at2759"/>
<organism evidence="9 10">
    <name type="scientific">Dinothrombium tinctorium</name>
    <dbReference type="NCBI Taxonomy" id="1965070"/>
    <lineage>
        <taxon>Eukaryota</taxon>
        <taxon>Metazoa</taxon>
        <taxon>Ecdysozoa</taxon>
        <taxon>Arthropoda</taxon>
        <taxon>Chelicerata</taxon>
        <taxon>Arachnida</taxon>
        <taxon>Acari</taxon>
        <taxon>Acariformes</taxon>
        <taxon>Trombidiformes</taxon>
        <taxon>Prostigmata</taxon>
        <taxon>Anystina</taxon>
        <taxon>Parasitengona</taxon>
        <taxon>Trombidioidea</taxon>
        <taxon>Trombidiidae</taxon>
        <taxon>Dinothrombium</taxon>
    </lineage>
</organism>